<dbReference type="Pfam" id="PF19694">
    <property type="entry name" value="DUF6194"/>
    <property type="match status" value="1"/>
</dbReference>
<proteinExistence type="predicted"/>
<evidence type="ECO:0000313" key="2">
    <source>
        <dbReference type="EMBL" id="GAA5132237.1"/>
    </source>
</evidence>
<reference evidence="3" key="1">
    <citation type="journal article" date="2019" name="Int. J. Syst. Evol. Microbiol.">
        <title>The Global Catalogue of Microorganisms (GCM) 10K type strain sequencing project: providing services to taxonomists for standard genome sequencing and annotation.</title>
        <authorList>
            <consortium name="The Broad Institute Genomics Platform"/>
            <consortium name="The Broad Institute Genome Sequencing Center for Infectious Disease"/>
            <person name="Wu L."/>
            <person name="Ma J."/>
        </authorList>
    </citation>
    <scope>NUCLEOTIDE SEQUENCE [LARGE SCALE GENOMIC DNA]</scope>
    <source>
        <strain evidence="3">JCM 18302</strain>
    </source>
</reference>
<comment type="caution">
    <text evidence="2">The sequence shown here is derived from an EMBL/GenBank/DDBJ whole genome shotgun (WGS) entry which is preliminary data.</text>
</comment>
<dbReference type="Proteomes" id="UP001500804">
    <property type="component" value="Unassembled WGS sequence"/>
</dbReference>
<dbReference type="EMBL" id="BAABJO010000025">
    <property type="protein sequence ID" value="GAA5132237.1"/>
    <property type="molecule type" value="Genomic_DNA"/>
</dbReference>
<gene>
    <name evidence="2" type="ORF">GCM10023320_56600</name>
</gene>
<protein>
    <submittedName>
        <fullName evidence="2">DUF6194 family protein</fullName>
    </submittedName>
</protein>
<accession>A0ABP9NR07</accession>
<organism evidence="2 3">
    <name type="scientific">Pseudonocardia adelaidensis</name>
    <dbReference type="NCBI Taxonomy" id="648754"/>
    <lineage>
        <taxon>Bacteria</taxon>
        <taxon>Bacillati</taxon>
        <taxon>Actinomycetota</taxon>
        <taxon>Actinomycetes</taxon>
        <taxon>Pseudonocardiales</taxon>
        <taxon>Pseudonocardiaceae</taxon>
        <taxon>Pseudonocardia</taxon>
    </lineage>
</organism>
<feature type="domain" description="DUF6194" evidence="1">
    <location>
        <begin position="1"/>
        <end position="149"/>
    </location>
</feature>
<evidence type="ECO:0000259" key="1">
    <source>
        <dbReference type="Pfam" id="PF19694"/>
    </source>
</evidence>
<evidence type="ECO:0000313" key="3">
    <source>
        <dbReference type="Proteomes" id="UP001500804"/>
    </source>
</evidence>
<sequence length="152" mass="17233">MDARAVIRYIAEEFEHVVAVESEGDTFFTHDPSGRPPEGAWQPFATVVTNDRHDRVSNLDRDGAYRLNIGLTKSTYTGLFGAPPRERDDDWVLDSGFDYATEDRLMPHPHYGAQYWVCVVNPGAATFEEIKPLLAEAHGRAVRKAERRESRQ</sequence>
<keyword evidence="3" id="KW-1185">Reference proteome</keyword>
<dbReference type="RefSeq" id="WP_345608898.1">
    <property type="nucleotide sequence ID" value="NZ_BAABJO010000025.1"/>
</dbReference>
<dbReference type="InterPro" id="IPR045676">
    <property type="entry name" value="DUF6194"/>
</dbReference>
<name>A0ABP9NR07_9PSEU</name>